<sequence length="295" mass="31135">MRTILVTGGAGQLGTALRALPLPQGWSIHAADRTTLDLRDSDAIGRFIARGHHAAVINAGAYTDVDGAETDVVEAWRINALAPAALAAACAEAGIPLVHVSTDYVFDGDGDRMRQPHDPVRPLGVYGASKAAGEMAVTTAGGQHAIVRTAWLVSAHGHNFVRTMLRLAAERDSIGVVSDQRGSPTSAADLARALAAIAMGLALDPEAPAGIYHFSNRGAVSWADFARVILAGSAARGGPRARIENIASSAYPMRARRPARSLLCTQAIERDYGIVPRPWEEALDEILDQLMGKKL</sequence>
<dbReference type="InterPro" id="IPR005913">
    <property type="entry name" value="dTDP_dehydrorham_reduct"/>
</dbReference>
<feature type="domain" description="RmlD-like substrate binding" evidence="7">
    <location>
        <begin position="3"/>
        <end position="290"/>
    </location>
</feature>
<accession>A0A1E1F368</accession>
<comment type="similarity">
    <text evidence="2 6">Belongs to the dTDP-4-dehydrorhamnose reductase family.</text>
</comment>
<comment type="catalytic activity">
    <reaction evidence="5 6">
        <text>dTDP-beta-L-rhamnose + NADP(+) = dTDP-4-dehydro-beta-L-rhamnose + NADPH + H(+)</text>
        <dbReference type="Rhea" id="RHEA:21796"/>
        <dbReference type="ChEBI" id="CHEBI:15378"/>
        <dbReference type="ChEBI" id="CHEBI:57510"/>
        <dbReference type="ChEBI" id="CHEBI:57783"/>
        <dbReference type="ChEBI" id="CHEBI:58349"/>
        <dbReference type="ChEBI" id="CHEBI:62830"/>
        <dbReference type="EC" id="1.1.1.133"/>
    </reaction>
</comment>
<dbReference type="RefSeq" id="WP_066518067.1">
    <property type="nucleotide sequence ID" value="NZ_AP017655.1"/>
</dbReference>
<proteinExistence type="inferred from homology"/>
<dbReference type="KEGG" id="sclo:SCLO_1019390"/>
<evidence type="ECO:0000313" key="8">
    <source>
        <dbReference type="EMBL" id="BAV64979.1"/>
    </source>
</evidence>
<dbReference type="OrthoDB" id="9803892at2"/>
<keyword evidence="6" id="KW-0521">NADP</keyword>
<dbReference type="GO" id="GO:0019305">
    <property type="term" value="P:dTDP-rhamnose biosynthetic process"/>
    <property type="evidence" value="ECO:0007669"/>
    <property type="project" value="UniProtKB-UniPathway"/>
</dbReference>
<comment type="cofactor">
    <cofactor evidence="6">
        <name>Mg(2+)</name>
        <dbReference type="ChEBI" id="CHEBI:18420"/>
    </cofactor>
    <text evidence="6">Binds 1 Mg(2+) ion per monomer.</text>
</comment>
<dbReference type="Gene3D" id="3.90.25.10">
    <property type="entry name" value="UDP-galactose 4-epimerase, domain 1"/>
    <property type="match status" value="1"/>
</dbReference>
<protein>
    <recommendedName>
        <fullName evidence="4 6">dTDP-4-dehydrorhamnose reductase</fullName>
        <ecNumber evidence="3 6">1.1.1.133</ecNumber>
    </recommendedName>
</protein>
<reference evidence="8 9" key="1">
    <citation type="submission" date="2016-10" db="EMBL/GenBank/DDBJ databases">
        <title>Complete Genome Sequence of the Nonylphenol-Degrading Bacterium Sphingobium cloacae JCM 10874T.</title>
        <authorList>
            <person name="Ootsuka M."/>
            <person name="Nishizawa T."/>
            <person name="Ohta H."/>
        </authorList>
    </citation>
    <scope>NUCLEOTIDE SEQUENCE [LARGE SCALE GENOMIC DNA]</scope>
    <source>
        <strain evidence="8 9">JCM 10874</strain>
    </source>
</reference>
<dbReference type="UniPathway" id="UPA00124"/>
<dbReference type="PANTHER" id="PTHR10491">
    <property type="entry name" value="DTDP-4-DEHYDRORHAMNOSE REDUCTASE"/>
    <property type="match status" value="1"/>
</dbReference>
<comment type="function">
    <text evidence="6">Catalyzes the reduction of dTDP-6-deoxy-L-lyxo-4-hexulose to yield dTDP-L-rhamnose.</text>
</comment>
<dbReference type="GO" id="GO:0008831">
    <property type="term" value="F:dTDP-4-dehydrorhamnose reductase activity"/>
    <property type="evidence" value="ECO:0007669"/>
    <property type="project" value="UniProtKB-EC"/>
</dbReference>
<evidence type="ECO:0000256" key="1">
    <source>
        <dbReference type="ARBA" id="ARBA00004781"/>
    </source>
</evidence>
<dbReference type="Gene3D" id="3.40.50.720">
    <property type="entry name" value="NAD(P)-binding Rossmann-like Domain"/>
    <property type="match status" value="1"/>
</dbReference>
<dbReference type="SUPFAM" id="SSF51735">
    <property type="entry name" value="NAD(P)-binding Rossmann-fold domains"/>
    <property type="match status" value="1"/>
</dbReference>
<keyword evidence="9" id="KW-1185">Reference proteome</keyword>
<evidence type="ECO:0000256" key="6">
    <source>
        <dbReference type="RuleBase" id="RU364082"/>
    </source>
</evidence>
<dbReference type="InterPro" id="IPR036291">
    <property type="entry name" value="NAD(P)-bd_dom_sf"/>
</dbReference>
<dbReference type="NCBIfam" id="TIGR01214">
    <property type="entry name" value="rmlD"/>
    <property type="match status" value="1"/>
</dbReference>
<evidence type="ECO:0000313" key="9">
    <source>
        <dbReference type="Proteomes" id="UP000218272"/>
    </source>
</evidence>
<keyword evidence="6" id="KW-0560">Oxidoreductase</keyword>
<dbReference type="AlphaFoldDB" id="A0A1E1F368"/>
<evidence type="ECO:0000256" key="4">
    <source>
        <dbReference type="ARBA" id="ARBA00017099"/>
    </source>
</evidence>
<organism evidence="8 9">
    <name type="scientific">Sphingobium cloacae</name>
    <dbReference type="NCBI Taxonomy" id="120107"/>
    <lineage>
        <taxon>Bacteria</taxon>
        <taxon>Pseudomonadati</taxon>
        <taxon>Pseudomonadota</taxon>
        <taxon>Alphaproteobacteria</taxon>
        <taxon>Sphingomonadales</taxon>
        <taxon>Sphingomonadaceae</taxon>
        <taxon>Sphingobium</taxon>
    </lineage>
</organism>
<evidence type="ECO:0000256" key="3">
    <source>
        <dbReference type="ARBA" id="ARBA00012929"/>
    </source>
</evidence>
<dbReference type="InterPro" id="IPR029903">
    <property type="entry name" value="RmlD-like-bd"/>
</dbReference>
<dbReference type="PANTHER" id="PTHR10491:SF4">
    <property type="entry name" value="METHIONINE ADENOSYLTRANSFERASE 2 SUBUNIT BETA"/>
    <property type="match status" value="1"/>
</dbReference>
<comment type="pathway">
    <text evidence="1 6">Carbohydrate biosynthesis; dTDP-L-rhamnose biosynthesis.</text>
</comment>
<evidence type="ECO:0000256" key="2">
    <source>
        <dbReference type="ARBA" id="ARBA00010944"/>
    </source>
</evidence>
<gene>
    <name evidence="8" type="ORF">SCLO_1019390</name>
</gene>
<dbReference type="CDD" id="cd05254">
    <property type="entry name" value="dTDP_HR_like_SDR_e"/>
    <property type="match status" value="1"/>
</dbReference>
<name>A0A1E1F368_9SPHN</name>
<dbReference type="EMBL" id="AP017655">
    <property type="protein sequence ID" value="BAV64979.1"/>
    <property type="molecule type" value="Genomic_DNA"/>
</dbReference>
<dbReference type="EC" id="1.1.1.133" evidence="3 6"/>
<evidence type="ECO:0000256" key="5">
    <source>
        <dbReference type="ARBA" id="ARBA00048200"/>
    </source>
</evidence>
<dbReference type="Proteomes" id="UP000218272">
    <property type="component" value="Chromosome SCLO_1"/>
</dbReference>
<evidence type="ECO:0000259" key="7">
    <source>
        <dbReference type="Pfam" id="PF04321"/>
    </source>
</evidence>
<dbReference type="Pfam" id="PF04321">
    <property type="entry name" value="RmlD_sub_bind"/>
    <property type="match status" value="1"/>
</dbReference>